<feature type="region of interest" description="Disordered" evidence="1">
    <location>
        <begin position="1"/>
        <end position="21"/>
    </location>
</feature>
<organism evidence="2 3">
    <name type="scientific">Halococcus salifodinae DSM 8989</name>
    <dbReference type="NCBI Taxonomy" id="1227456"/>
    <lineage>
        <taxon>Archaea</taxon>
        <taxon>Methanobacteriati</taxon>
        <taxon>Methanobacteriota</taxon>
        <taxon>Stenosarchaea group</taxon>
        <taxon>Halobacteria</taxon>
        <taxon>Halobacteriales</taxon>
        <taxon>Halococcaceae</taxon>
        <taxon>Halococcus</taxon>
    </lineage>
</organism>
<name>M0N9M2_9EURY</name>
<dbReference type="Proteomes" id="UP000011625">
    <property type="component" value="Unassembled WGS sequence"/>
</dbReference>
<reference evidence="2 3" key="1">
    <citation type="journal article" date="2014" name="PLoS Genet.">
        <title>Phylogenetically driven sequencing of extremely halophilic archaea reveals strategies for static and dynamic osmo-response.</title>
        <authorList>
            <person name="Becker E.A."/>
            <person name="Seitzer P.M."/>
            <person name="Tritt A."/>
            <person name="Larsen D."/>
            <person name="Krusor M."/>
            <person name="Yao A.I."/>
            <person name="Wu D."/>
            <person name="Madern D."/>
            <person name="Eisen J.A."/>
            <person name="Darling A.E."/>
            <person name="Facciotti M.T."/>
        </authorList>
    </citation>
    <scope>NUCLEOTIDE SEQUENCE [LARGE SCALE GENOMIC DNA]</scope>
    <source>
        <strain evidence="2 3">DSM 8989</strain>
    </source>
</reference>
<feature type="region of interest" description="Disordered" evidence="1">
    <location>
        <begin position="81"/>
        <end position="130"/>
    </location>
</feature>
<dbReference type="AlphaFoldDB" id="M0N9M2"/>
<evidence type="ECO:0000256" key="1">
    <source>
        <dbReference type="SAM" id="MobiDB-lite"/>
    </source>
</evidence>
<proteinExistence type="predicted"/>
<evidence type="ECO:0000313" key="2">
    <source>
        <dbReference type="EMBL" id="EMA54556.1"/>
    </source>
</evidence>
<comment type="caution">
    <text evidence="2">The sequence shown here is derived from an EMBL/GenBank/DDBJ whole genome shotgun (WGS) entry which is preliminary data.</text>
</comment>
<protein>
    <submittedName>
        <fullName evidence="2">Uncharacterized protein</fullName>
    </submittedName>
</protein>
<evidence type="ECO:0000313" key="3">
    <source>
        <dbReference type="Proteomes" id="UP000011625"/>
    </source>
</evidence>
<dbReference type="EMBL" id="AOME01000027">
    <property type="protein sequence ID" value="EMA54556.1"/>
    <property type="molecule type" value="Genomic_DNA"/>
</dbReference>
<gene>
    <name evidence="2" type="ORF">C450_05855</name>
</gene>
<accession>M0N9M2</accession>
<keyword evidence="3" id="KW-1185">Reference proteome</keyword>
<sequence>MPLTQSIPKPVAISRSTNETVSTDDAKLLRGLESGWQNIAVSNFVKSTSMGTGTCGSNSMPVSDIARKAFSRRLNHQIGLGDARHHEESMDQAQPGGGGKTCATDQPFPRRHRVQRSLSAKSQELAHVPG</sequence>